<dbReference type="NCBIfam" id="TIGR00254">
    <property type="entry name" value="GGDEF"/>
    <property type="match status" value="1"/>
</dbReference>
<dbReference type="InterPro" id="IPR043128">
    <property type="entry name" value="Rev_trsase/Diguanyl_cyclase"/>
</dbReference>
<dbReference type="SUPFAM" id="SSF55781">
    <property type="entry name" value="GAF domain-like"/>
    <property type="match status" value="1"/>
</dbReference>
<dbReference type="SUPFAM" id="SSF55073">
    <property type="entry name" value="Nucleotide cyclase"/>
    <property type="match status" value="1"/>
</dbReference>
<dbReference type="GO" id="GO:0052621">
    <property type="term" value="F:diguanylate cyclase activity"/>
    <property type="evidence" value="ECO:0007669"/>
    <property type="project" value="UniProtKB-EC"/>
</dbReference>
<evidence type="ECO:0000313" key="4">
    <source>
        <dbReference type="EMBL" id="QPJ61058.1"/>
    </source>
</evidence>
<dbReference type="InterPro" id="IPR029787">
    <property type="entry name" value="Nucleotide_cyclase"/>
</dbReference>
<dbReference type="SMART" id="SM00267">
    <property type="entry name" value="GGDEF"/>
    <property type="match status" value="1"/>
</dbReference>
<dbReference type="PANTHER" id="PTHR45138:SF9">
    <property type="entry name" value="DIGUANYLATE CYCLASE DGCM-RELATED"/>
    <property type="match status" value="1"/>
</dbReference>
<dbReference type="GO" id="GO:0005886">
    <property type="term" value="C:plasma membrane"/>
    <property type="evidence" value="ECO:0007669"/>
    <property type="project" value="TreeGrafter"/>
</dbReference>
<gene>
    <name evidence="4" type="ORF">G3M70_03795</name>
</gene>
<dbReference type="GO" id="GO:0043709">
    <property type="term" value="P:cell adhesion involved in single-species biofilm formation"/>
    <property type="evidence" value="ECO:0007669"/>
    <property type="project" value="TreeGrafter"/>
</dbReference>
<dbReference type="KEGG" id="nli:G3M70_03795"/>
<dbReference type="InterPro" id="IPR029016">
    <property type="entry name" value="GAF-like_dom_sf"/>
</dbReference>
<proteinExistence type="predicted"/>
<dbReference type="PANTHER" id="PTHR45138">
    <property type="entry name" value="REGULATORY COMPONENTS OF SENSORY TRANSDUCTION SYSTEM"/>
    <property type="match status" value="1"/>
</dbReference>
<dbReference type="SMART" id="SM00065">
    <property type="entry name" value="GAF"/>
    <property type="match status" value="1"/>
</dbReference>
<dbReference type="InterPro" id="IPR000160">
    <property type="entry name" value="GGDEF_dom"/>
</dbReference>
<reference evidence="4 5" key="1">
    <citation type="submission" date="2020-02" db="EMBL/GenBank/DDBJ databases">
        <title>Genomic and physiological characterization of two novel Nitrospinaceae genera.</title>
        <authorList>
            <person name="Mueller A.J."/>
            <person name="Jung M.-Y."/>
            <person name="Strachan C.R."/>
            <person name="Herbold C.W."/>
            <person name="Kirkegaard R.H."/>
            <person name="Daims H."/>
        </authorList>
    </citation>
    <scope>NUCLEOTIDE SEQUENCE [LARGE SCALE GENOMIC DNA]</scope>
    <source>
        <strain evidence="4">EB</strain>
    </source>
</reference>
<sequence length="363" mass="41173">MEITESQRTHESQQVKRLLKRQNRLLGKSLLNIDHFLYLHKSISRLNLEDIEEALIHKLPGILSVKFFSLFLYEKNKRTLTLACHNHPGWGDAKEIPVTQSNVMNDAILQGRYILEPDFKKSKYFKGKSNPLFKNHFFVCIPLMIENEILGVINLNESKSGVFSVHDLDFVLNVIEFISLSISNALLYQKTEMLSVTDGLTLLINHQQMQQILKSEFERSKRYNFELSVVMMDVDYFKKVNDTYGHQVGDQVLVALGEVISSICRSNDTGARYGGEEFCLILPQASKINAKNIAERVREEISQRVFETELGGFKVTISCGVAQLDLETMSTPADLIHVADRALYSAKKNGRDQTVVGVVDGEA</sequence>
<dbReference type="Pfam" id="PF00990">
    <property type="entry name" value="GGDEF"/>
    <property type="match status" value="1"/>
</dbReference>
<dbReference type="Pfam" id="PF13492">
    <property type="entry name" value="GAF_3"/>
    <property type="match status" value="1"/>
</dbReference>
<evidence type="ECO:0000256" key="1">
    <source>
        <dbReference type="ARBA" id="ARBA00012528"/>
    </source>
</evidence>
<dbReference type="InterPro" id="IPR003018">
    <property type="entry name" value="GAF"/>
</dbReference>
<dbReference type="EC" id="2.7.7.65" evidence="1"/>
<organism evidence="4 5">
    <name type="scientific">Candidatus Nitronauta litoralis</name>
    <dbReference type="NCBI Taxonomy" id="2705533"/>
    <lineage>
        <taxon>Bacteria</taxon>
        <taxon>Pseudomonadati</taxon>
        <taxon>Nitrospinota/Tectimicrobiota group</taxon>
        <taxon>Nitrospinota</taxon>
        <taxon>Nitrospinia</taxon>
        <taxon>Nitrospinales</taxon>
        <taxon>Nitrospinaceae</taxon>
        <taxon>Candidatus Nitronauta</taxon>
    </lineage>
</organism>
<feature type="domain" description="GGDEF" evidence="3">
    <location>
        <begin position="225"/>
        <end position="359"/>
    </location>
</feature>
<comment type="catalytic activity">
    <reaction evidence="2">
        <text>2 GTP = 3',3'-c-di-GMP + 2 diphosphate</text>
        <dbReference type="Rhea" id="RHEA:24898"/>
        <dbReference type="ChEBI" id="CHEBI:33019"/>
        <dbReference type="ChEBI" id="CHEBI:37565"/>
        <dbReference type="ChEBI" id="CHEBI:58805"/>
        <dbReference type="EC" id="2.7.7.65"/>
    </reaction>
</comment>
<accession>A0A7T0BUF8</accession>
<protein>
    <recommendedName>
        <fullName evidence="1">diguanylate cyclase</fullName>
        <ecNumber evidence="1">2.7.7.65</ecNumber>
    </recommendedName>
</protein>
<dbReference type="GO" id="GO:1902201">
    <property type="term" value="P:negative regulation of bacterial-type flagellum-dependent cell motility"/>
    <property type="evidence" value="ECO:0007669"/>
    <property type="project" value="TreeGrafter"/>
</dbReference>
<dbReference type="Proteomes" id="UP000594688">
    <property type="component" value="Chromosome"/>
</dbReference>
<evidence type="ECO:0000313" key="5">
    <source>
        <dbReference type="Proteomes" id="UP000594688"/>
    </source>
</evidence>
<name>A0A7T0BUF8_9BACT</name>
<dbReference type="CDD" id="cd01949">
    <property type="entry name" value="GGDEF"/>
    <property type="match status" value="1"/>
</dbReference>
<evidence type="ECO:0000259" key="3">
    <source>
        <dbReference type="PROSITE" id="PS50887"/>
    </source>
</evidence>
<dbReference type="PROSITE" id="PS50887">
    <property type="entry name" value="GGDEF"/>
    <property type="match status" value="1"/>
</dbReference>
<dbReference type="Gene3D" id="3.30.450.40">
    <property type="match status" value="1"/>
</dbReference>
<dbReference type="AlphaFoldDB" id="A0A7T0BUF8"/>
<dbReference type="Gene3D" id="3.30.70.270">
    <property type="match status" value="1"/>
</dbReference>
<dbReference type="InterPro" id="IPR050469">
    <property type="entry name" value="Diguanylate_Cyclase"/>
</dbReference>
<dbReference type="FunFam" id="3.30.70.270:FF:000001">
    <property type="entry name" value="Diguanylate cyclase domain protein"/>
    <property type="match status" value="1"/>
</dbReference>
<evidence type="ECO:0000256" key="2">
    <source>
        <dbReference type="ARBA" id="ARBA00034247"/>
    </source>
</evidence>
<dbReference type="EMBL" id="CP048685">
    <property type="protein sequence ID" value="QPJ61058.1"/>
    <property type="molecule type" value="Genomic_DNA"/>
</dbReference>